<dbReference type="EMBL" id="MKGQ01000061">
    <property type="protein sequence ID" value="OKO99070.1"/>
    <property type="molecule type" value="Genomic_DNA"/>
</dbReference>
<dbReference type="EC" id="2.3.1.-" evidence="2"/>
<feature type="binding site" evidence="2">
    <location>
        <position position="218"/>
    </location>
    <ligand>
        <name>substrate</name>
    </ligand>
</feature>
<feature type="site" description="Important for acyl-CoA specificity" evidence="2">
    <location>
        <position position="186"/>
    </location>
</feature>
<keyword evidence="2" id="KW-0028">Amino-acid biosynthesis</keyword>
<keyword evidence="2" id="KW-0012">Acyltransferase</keyword>
<dbReference type="PIRSF" id="PIRSF000443">
    <property type="entry name" value="Homoser_Ac_trans"/>
    <property type="match status" value="1"/>
</dbReference>
<dbReference type="GO" id="GO:0006535">
    <property type="term" value="P:cysteine biosynthetic process from serine"/>
    <property type="evidence" value="ECO:0007669"/>
    <property type="project" value="UniProtKB-UniRule"/>
</dbReference>
<feature type="active site" description="Nucleophile" evidence="2 3">
    <location>
        <position position="149"/>
    </location>
</feature>
<dbReference type="Pfam" id="PF00561">
    <property type="entry name" value="Abhydrolase_1"/>
    <property type="match status" value="1"/>
</dbReference>
<feature type="domain" description="AB hydrolase-1" evidence="4">
    <location>
        <begin position="47"/>
        <end position="332"/>
    </location>
</feature>
<gene>
    <name evidence="5" type="ORF">Xedl_03732</name>
</gene>
<comment type="pathway">
    <text evidence="2">Amino-acid biosynthesis; L-cysteine biosynthesis; L-cysteine from L-serine: step 1/2.</text>
</comment>
<feature type="binding site" evidence="2">
    <location>
        <position position="349"/>
    </location>
    <ligand>
        <name>substrate</name>
    </ligand>
</feature>
<proteinExistence type="inferred from homology"/>
<evidence type="ECO:0000256" key="3">
    <source>
        <dbReference type="PIRSR" id="PIRSR000443-1"/>
    </source>
</evidence>
<comment type="caution">
    <text evidence="5">The sequence shown here is derived from an EMBL/GenBank/DDBJ whole genome shotgun (WGS) entry which is preliminary data.</text>
</comment>
<keyword evidence="2" id="KW-0198">Cysteine biosynthesis</keyword>
<comment type="caution">
    <text evidence="2">Lacks conserved residue(s) required for the propagation of feature annotation.</text>
</comment>
<dbReference type="GO" id="GO:0005737">
    <property type="term" value="C:cytoplasm"/>
    <property type="evidence" value="ECO:0007669"/>
    <property type="project" value="UniProtKB-SubCell"/>
</dbReference>
<comment type="catalytic activity">
    <reaction evidence="2">
        <text>succinyl-CoA + L-serine = O-succinyl-L-serine + CoA</text>
        <dbReference type="Rhea" id="RHEA:52820"/>
        <dbReference type="ChEBI" id="CHEBI:33384"/>
        <dbReference type="ChEBI" id="CHEBI:57287"/>
        <dbReference type="ChEBI" id="CHEBI:57292"/>
        <dbReference type="ChEBI" id="CHEBI:136856"/>
    </reaction>
</comment>
<dbReference type="GO" id="GO:0009092">
    <property type="term" value="P:homoserine metabolic process"/>
    <property type="evidence" value="ECO:0007669"/>
    <property type="project" value="TreeGrafter"/>
</dbReference>
<dbReference type="OrthoDB" id="9800754at2"/>
<keyword evidence="1 2" id="KW-0808">Transferase</keyword>
<dbReference type="HAMAP" id="MF_00296">
    <property type="entry name" value="MetX_acyltransf"/>
    <property type="match status" value="1"/>
</dbReference>
<dbReference type="STRING" id="1873482.Xedl_03732"/>
<dbReference type="UniPathway" id="UPA00136">
    <property type="reaction ID" value="UER00199"/>
</dbReference>
<sequence length="369" mass="41110">MSEFIPASTKFVQLPEKVQMKCGALLSGVRIAYETYGQLTSSRDNVILILTGLSPDAHVASNKANPQCGWWEAMVGAGKAIDTRYWYVICVNSLGSCKGSTGASSINPSTGEPYRLSFPKLAIEDIADTTAQAIFLLGFDKIACVIGLSMGGMTALSMLSRYPGIATHHINISSAIHALPFSIAIRSLQRESIRNDPNWNQGNYDKDIFPLNGMLLARKLGLISYRSAKEWEQRFGRNIFSLEISSNFEFNQFEIESYLQHRAHDFINCFDPNCYLYLSQSMDHFDLAENYNGDIHASLENISLRRALIIGVETDILFPIHQQRQIAKGLERGGTRVEFYALNSLQGHDAFLVDIDEFGPKIQSFLSAL</sequence>
<dbReference type="Gene3D" id="3.40.50.1820">
    <property type="entry name" value="alpha/beta hydrolase"/>
    <property type="match status" value="1"/>
</dbReference>
<comment type="function">
    <text evidence="2">Transfers a succinyl group from succinyl-CoA to L-serine, forming succinyl-L-serine.</text>
</comment>
<feature type="active site" evidence="2 3">
    <location>
        <position position="315"/>
    </location>
</feature>
<dbReference type="PANTHER" id="PTHR32268">
    <property type="entry name" value="HOMOSERINE O-ACETYLTRANSFERASE"/>
    <property type="match status" value="1"/>
</dbReference>
<dbReference type="Gene3D" id="1.10.1740.110">
    <property type="match status" value="1"/>
</dbReference>
<comment type="subcellular location">
    <subcellularLocation>
        <location evidence="2">Cytoplasm</location>
    </subcellularLocation>
</comment>
<dbReference type="PANTHER" id="PTHR32268:SF11">
    <property type="entry name" value="HOMOSERINE O-ACETYLTRANSFERASE"/>
    <property type="match status" value="1"/>
</dbReference>
<dbReference type="GO" id="GO:0160210">
    <property type="term" value="F:L-serine O-succinyltransferase activity"/>
    <property type="evidence" value="ECO:0007669"/>
    <property type="project" value="RHEA"/>
</dbReference>
<comment type="similarity">
    <text evidence="2">Belongs to the AB hydrolase superfamily. MetX family.</text>
</comment>
<reference evidence="5 6" key="1">
    <citation type="submission" date="2016-09" db="EMBL/GenBank/DDBJ databases">
        <title>Xenorhabdus thuongxuanensis sp. nov. and Xenorhabdus eapokensis sp. nov., isolated from Steinernema species.</title>
        <authorList>
            <person name="Kaempfer P."/>
            <person name="Tobias N.J."/>
            <person name="Phan Ke L."/>
            <person name="Bode H.B."/>
            <person name="Glaeser S.P."/>
        </authorList>
    </citation>
    <scope>NUCLEOTIDE SEQUENCE [LARGE SCALE GENOMIC DNA]</scope>
    <source>
        <strain evidence="5 6">DL20</strain>
    </source>
</reference>
<feature type="active site" evidence="2 3">
    <location>
        <position position="348"/>
    </location>
</feature>
<name>A0A1Q5TFS5_9GAMM</name>
<dbReference type="InterPro" id="IPR029058">
    <property type="entry name" value="AB_hydrolase_fold"/>
</dbReference>
<evidence type="ECO:0000256" key="1">
    <source>
        <dbReference type="ARBA" id="ARBA00022679"/>
    </source>
</evidence>
<feature type="region of interest" description="Important for substrate specificity" evidence="2">
    <location>
        <begin position="52"/>
        <end position="55"/>
    </location>
</feature>
<protein>
    <recommendedName>
        <fullName evidence="2">Serine O-succinyltransferase</fullName>
        <shortName evidence="2">SST</shortName>
        <ecNumber evidence="2">2.3.1.-</ecNumber>
    </recommendedName>
</protein>
<keyword evidence="6" id="KW-1185">Reference proteome</keyword>
<accession>A0A1Q5TFS5</accession>
<evidence type="ECO:0000256" key="2">
    <source>
        <dbReference type="HAMAP-Rule" id="MF_00296"/>
    </source>
</evidence>
<dbReference type="SUPFAM" id="SSF53474">
    <property type="entry name" value="alpha/beta-Hydrolases"/>
    <property type="match status" value="1"/>
</dbReference>
<dbReference type="Proteomes" id="UP000186268">
    <property type="component" value="Unassembled WGS sequence"/>
</dbReference>
<dbReference type="InterPro" id="IPR000073">
    <property type="entry name" value="AB_hydrolase_1"/>
</dbReference>
<dbReference type="GO" id="GO:0009086">
    <property type="term" value="P:methionine biosynthetic process"/>
    <property type="evidence" value="ECO:0007669"/>
    <property type="project" value="TreeGrafter"/>
</dbReference>
<organism evidence="5 6">
    <name type="scientific">Xenorhabdus eapokensis</name>
    <dbReference type="NCBI Taxonomy" id="1873482"/>
    <lineage>
        <taxon>Bacteria</taxon>
        <taxon>Pseudomonadati</taxon>
        <taxon>Pseudomonadota</taxon>
        <taxon>Gammaproteobacteria</taxon>
        <taxon>Enterobacterales</taxon>
        <taxon>Morganellaceae</taxon>
        <taxon>Xenorhabdus</taxon>
    </lineage>
</organism>
<dbReference type="NCBIfam" id="TIGR01392">
    <property type="entry name" value="homoserO_Ac_trn"/>
    <property type="match status" value="1"/>
</dbReference>
<dbReference type="NCBIfam" id="NF001209">
    <property type="entry name" value="PRK00175.1"/>
    <property type="match status" value="1"/>
</dbReference>
<dbReference type="InterPro" id="IPR008220">
    <property type="entry name" value="HAT_MetX-like"/>
</dbReference>
<dbReference type="GO" id="GO:0004414">
    <property type="term" value="F:homoserine O-acetyltransferase activity"/>
    <property type="evidence" value="ECO:0007669"/>
    <property type="project" value="TreeGrafter"/>
</dbReference>
<dbReference type="AlphaFoldDB" id="A0A1Q5TFS5"/>
<keyword evidence="2" id="KW-0963">Cytoplasm</keyword>
<evidence type="ECO:0000313" key="5">
    <source>
        <dbReference type="EMBL" id="OKO99070.1"/>
    </source>
</evidence>
<evidence type="ECO:0000313" key="6">
    <source>
        <dbReference type="Proteomes" id="UP000186268"/>
    </source>
</evidence>
<dbReference type="RefSeq" id="WP_074025228.1">
    <property type="nucleotide sequence ID" value="NZ_CAWNAG010000171.1"/>
</dbReference>
<evidence type="ECO:0000259" key="4">
    <source>
        <dbReference type="Pfam" id="PF00561"/>
    </source>
</evidence>
<comment type="subunit">
    <text evidence="2">Homodimer.</text>
</comment>